<evidence type="ECO:0000259" key="1">
    <source>
        <dbReference type="PROSITE" id="PS51782"/>
    </source>
</evidence>
<comment type="caution">
    <text evidence="2">The sequence shown here is derived from an EMBL/GenBank/DDBJ whole genome shotgun (WGS) entry which is preliminary data.</text>
</comment>
<dbReference type="OrthoDB" id="9765158at2"/>
<gene>
    <name evidence="2" type="ORF">GZ78_22540</name>
</gene>
<reference evidence="2 3" key="1">
    <citation type="submission" date="2014-06" db="EMBL/GenBank/DDBJ databases">
        <title>Whole Genome Sequences of Three Symbiotic Endozoicomonas Bacteria.</title>
        <authorList>
            <person name="Neave M.J."/>
            <person name="Apprill A."/>
            <person name="Voolstra C.R."/>
        </authorList>
    </citation>
    <scope>NUCLEOTIDE SEQUENCE [LARGE SCALE GENOMIC DNA]</scope>
    <source>
        <strain evidence="2 3">DSM 25634</strain>
    </source>
</reference>
<dbReference type="EMBL" id="JOKH01000005">
    <property type="protein sequence ID" value="KEQ16609.1"/>
    <property type="molecule type" value="Genomic_DNA"/>
</dbReference>
<accession>A0A081NDT6</accession>
<dbReference type="PANTHER" id="PTHR34700:SF4">
    <property type="entry name" value="PHAGE-LIKE ELEMENT PBSX PROTEIN XKDP"/>
    <property type="match status" value="1"/>
</dbReference>
<sequence>MRSIVLGVLLLCLSSVGIAYESPIKSDSPQDYLVKKGDTLWEISNRFLKSPWLWPEIWHANPQIHNPHLIFPGDLVSLVYIDGRPRLTIVRRGESGRTIKLSPKVRTLPAESAIPAIPLSAIDAFLKNSRVFASKQELNGAPYVFASRQERIITGAGDKVYARGRIGSLDKNLDILRAGEVLTDPDSGEMLGIIGHEVADASLQKVDNGIASLSIKASQQEVRPGDKVVPADSFSLQTTFFPRAPDAPVEGKIVSVVEGVQKVGQFNSVIVNRGIREGLRQGDILNAYKNLMVKDQVSGEMIKLPPEKAGMIMIYRPFEKVSYGIVLTAYEEIGVGDTLKSP</sequence>
<dbReference type="Pfam" id="PF01476">
    <property type="entry name" value="LysM"/>
    <property type="match status" value="1"/>
</dbReference>
<dbReference type="InterPro" id="IPR036779">
    <property type="entry name" value="LysM_dom_sf"/>
</dbReference>
<organism evidence="2 3">
    <name type="scientific">Endozoicomonas numazuensis</name>
    <dbReference type="NCBI Taxonomy" id="1137799"/>
    <lineage>
        <taxon>Bacteria</taxon>
        <taxon>Pseudomonadati</taxon>
        <taxon>Pseudomonadota</taxon>
        <taxon>Gammaproteobacteria</taxon>
        <taxon>Oceanospirillales</taxon>
        <taxon>Endozoicomonadaceae</taxon>
        <taxon>Endozoicomonas</taxon>
    </lineage>
</organism>
<dbReference type="Gene3D" id="3.10.350.10">
    <property type="entry name" value="LysM domain"/>
    <property type="match status" value="1"/>
</dbReference>
<dbReference type="SUPFAM" id="SSF54106">
    <property type="entry name" value="LysM domain"/>
    <property type="match status" value="1"/>
</dbReference>
<keyword evidence="3" id="KW-1185">Reference proteome</keyword>
<dbReference type="RefSeq" id="WP_034840305.1">
    <property type="nucleotide sequence ID" value="NZ_JOKH01000005.1"/>
</dbReference>
<dbReference type="eggNOG" id="COG1652">
    <property type="taxonomic scope" value="Bacteria"/>
</dbReference>
<dbReference type="InterPro" id="IPR052196">
    <property type="entry name" value="Bact_Kbp"/>
</dbReference>
<dbReference type="PROSITE" id="PS51782">
    <property type="entry name" value="LYSM"/>
    <property type="match status" value="1"/>
</dbReference>
<evidence type="ECO:0000313" key="3">
    <source>
        <dbReference type="Proteomes" id="UP000028073"/>
    </source>
</evidence>
<feature type="domain" description="LysM" evidence="1">
    <location>
        <begin position="30"/>
        <end position="78"/>
    </location>
</feature>
<dbReference type="CDD" id="cd00118">
    <property type="entry name" value="LysM"/>
    <property type="match status" value="1"/>
</dbReference>
<proteinExistence type="predicted"/>
<protein>
    <recommendedName>
        <fullName evidence="1">LysM domain-containing protein</fullName>
    </recommendedName>
</protein>
<name>A0A081NDT6_9GAMM</name>
<dbReference type="InterPro" id="IPR018392">
    <property type="entry name" value="LysM"/>
</dbReference>
<evidence type="ECO:0000313" key="2">
    <source>
        <dbReference type="EMBL" id="KEQ16609.1"/>
    </source>
</evidence>
<dbReference type="AlphaFoldDB" id="A0A081NDT6"/>
<dbReference type="Proteomes" id="UP000028073">
    <property type="component" value="Unassembled WGS sequence"/>
</dbReference>
<dbReference type="PANTHER" id="PTHR34700">
    <property type="entry name" value="POTASSIUM BINDING PROTEIN KBP"/>
    <property type="match status" value="1"/>
</dbReference>
<dbReference type="STRING" id="1137799.GZ78_22540"/>